<protein>
    <submittedName>
        <fullName evidence="1">Uncharacterized protein</fullName>
    </submittedName>
</protein>
<proteinExistence type="predicted"/>
<reference evidence="1 2" key="1">
    <citation type="journal article" date="2018" name="J. Biol. Chem.">
        <title>Discovery of the actinoplanic acid pathway in Streptomyces rapamycinicus reveals a genetically conserved synergism with rapamycin.</title>
        <authorList>
            <person name="Mrak P."/>
            <person name="Krastel P."/>
            <person name="Pivk Lukancic P."/>
            <person name="Tao J."/>
            <person name="Pistorius D."/>
            <person name="Moore C.M."/>
        </authorList>
    </citation>
    <scope>NUCLEOTIDE SEQUENCE [LARGE SCALE GENOMIC DNA]</scope>
    <source>
        <strain evidence="1 2">NRRL 5491</strain>
    </source>
</reference>
<dbReference type="EMBL" id="QYCY01000002">
    <property type="protein sequence ID" value="RLV76261.1"/>
    <property type="molecule type" value="Genomic_DNA"/>
</dbReference>
<comment type="caution">
    <text evidence="1">The sequence shown here is derived from an EMBL/GenBank/DDBJ whole genome shotgun (WGS) entry which is preliminary data.</text>
</comment>
<dbReference type="HOGENOM" id="CLU_1805134_0_0_11"/>
<accession>A0A0A0NB35</accession>
<dbReference type="Proteomes" id="UP000281594">
    <property type="component" value="Unassembled WGS sequence"/>
</dbReference>
<organism evidence="1 2">
    <name type="scientific">Streptomyces rapamycinicus (strain ATCC 29253 / DSM 41530 / NRRL 5491 / AYB-994)</name>
    <name type="common">Streptomyces hygroscopicus (strain ATCC 29253)</name>
    <dbReference type="NCBI Taxonomy" id="1343740"/>
    <lineage>
        <taxon>Bacteria</taxon>
        <taxon>Bacillati</taxon>
        <taxon>Actinomycetota</taxon>
        <taxon>Actinomycetes</taxon>
        <taxon>Kitasatosporales</taxon>
        <taxon>Streptomycetaceae</taxon>
        <taxon>Streptomyces</taxon>
        <taxon>Streptomyces violaceusniger group</taxon>
    </lineage>
</organism>
<evidence type="ECO:0000313" key="1">
    <source>
        <dbReference type="EMBL" id="RLV76261.1"/>
    </source>
</evidence>
<gene>
    <name evidence="1" type="ORF">D3C57_143585</name>
</gene>
<sequence>MGEAQVEHPFPAVVARRFGPWRAEPAGQSAEFSIAGVPDRFGEGDEVAQYVPDGRGVGRFGEEVPAEAGHAEDGVEPVPARTRGAGLDARVLRVEELRETVAQGRVDASPQGGIVLGRAGGVLDGEAEAAEADEKLFLIPGSE</sequence>
<dbReference type="AlphaFoldDB" id="A0A0A0NB35"/>
<dbReference type="KEGG" id="src:M271_00120"/>
<evidence type="ECO:0000313" key="2">
    <source>
        <dbReference type="Proteomes" id="UP000281594"/>
    </source>
</evidence>
<name>A0A0A0NB35_STRRN</name>